<organism evidence="2 3">
    <name type="scientific">Pseudomonas spirodelae</name>
    <dbReference type="NCBI Taxonomy" id="3101751"/>
    <lineage>
        <taxon>Bacteria</taxon>
        <taxon>Pseudomonadati</taxon>
        <taxon>Pseudomonadota</taxon>
        <taxon>Gammaproteobacteria</taxon>
        <taxon>Pseudomonadales</taxon>
        <taxon>Pseudomonadaceae</taxon>
        <taxon>Pseudomonas</taxon>
    </lineage>
</organism>
<dbReference type="Proteomes" id="UP001292571">
    <property type="component" value="Unassembled WGS sequence"/>
</dbReference>
<protein>
    <submittedName>
        <fullName evidence="2">Uncharacterized protein</fullName>
    </submittedName>
</protein>
<gene>
    <name evidence="2" type="ORF">SOP97_15500</name>
</gene>
<keyword evidence="1" id="KW-1133">Transmembrane helix</keyword>
<keyword evidence="1" id="KW-0472">Membrane</keyword>
<evidence type="ECO:0000256" key="1">
    <source>
        <dbReference type="SAM" id="Phobius"/>
    </source>
</evidence>
<name>A0ABU5PBZ2_9PSED</name>
<reference evidence="2 3" key="1">
    <citation type="submission" date="2023-12" db="EMBL/GenBank/DDBJ databases">
        <title>Pseudomonas sp. T5W1.</title>
        <authorList>
            <person name="Maltman C."/>
        </authorList>
    </citation>
    <scope>NUCLEOTIDE SEQUENCE [LARGE SCALE GENOMIC DNA]</scope>
    <source>
        <strain evidence="2 3">T5W1</strain>
    </source>
</reference>
<feature type="transmembrane region" description="Helical" evidence="1">
    <location>
        <begin position="21"/>
        <end position="41"/>
    </location>
</feature>
<sequence>MKAEWDDAPEWINSRRKRSAAAVLLPGLLGTCITLGVLYFASQALLKGTVQQIIEKRQLPKPVPVAEIIRAEPAANKDWDSLVNEAASRHIEAEPPRATEQPTPNAKQTVFNDLNYTPQGAVNIIQATSTYPIEKPAPKINKPKEIVVVGKESRLRDLCPHREGSIERRNCRMRMDLNGGR</sequence>
<dbReference type="EMBL" id="JAYEET010000046">
    <property type="protein sequence ID" value="MEA1607204.1"/>
    <property type="molecule type" value="Genomic_DNA"/>
</dbReference>
<comment type="caution">
    <text evidence="2">The sequence shown here is derived from an EMBL/GenBank/DDBJ whole genome shotgun (WGS) entry which is preliminary data.</text>
</comment>
<accession>A0ABU5PBZ2</accession>
<proteinExistence type="predicted"/>
<evidence type="ECO:0000313" key="3">
    <source>
        <dbReference type="Proteomes" id="UP001292571"/>
    </source>
</evidence>
<dbReference type="RefSeq" id="WP_322950031.1">
    <property type="nucleotide sequence ID" value="NZ_JAYEET010000046.1"/>
</dbReference>
<evidence type="ECO:0000313" key="2">
    <source>
        <dbReference type="EMBL" id="MEA1607204.1"/>
    </source>
</evidence>
<keyword evidence="3" id="KW-1185">Reference proteome</keyword>
<keyword evidence="1" id="KW-0812">Transmembrane</keyword>